<reference evidence="1 2" key="1">
    <citation type="journal article" date="2022" name="bioRxiv">
        <title>The genome of the oomycete Peronosclerospora sorghi, a cosmopolitan pathogen of maize and sorghum, is inflated with dispersed pseudogenes.</title>
        <authorList>
            <person name="Fletcher K."/>
            <person name="Martin F."/>
            <person name="Isakeit T."/>
            <person name="Cavanaugh K."/>
            <person name="Magill C."/>
            <person name="Michelmore R."/>
        </authorList>
    </citation>
    <scope>NUCLEOTIDE SEQUENCE [LARGE SCALE GENOMIC DNA]</scope>
    <source>
        <strain evidence="1">P6</strain>
    </source>
</reference>
<dbReference type="Proteomes" id="UP001163321">
    <property type="component" value="Chromosome 4"/>
</dbReference>
<comment type="caution">
    <text evidence="1">The sequence shown here is derived from an EMBL/GenBank/DDBJ whole genome shotgun (WGS) entry which is preliminary data.</text>
</comment>
<name>A0ACC0W5M4_9STRA</name>
<dbReference type="EMBL" id="CM047583">
    <property type="protein sequence ID" value="KAI9913935.1"/>
    <property type="molecule type" value="Genomic_DNA"/>
</dbReference>
<protein>
    <submittedName>
        <fullName evidence="1">Uncharacterized protein</fullName>
    </submittedName>
</protein>
<evidence type="ECO:0000313" key="1">
    <source>
        <dbReference type="EMBL" id="KAI9913935.1"/>
    </source>
</evidence>
<accession>A0ACC0W5M4</accession>
<keyword evidence="2" id="KW-1185">Reference proteome</keyword>
<sequence>MAREWRCFVEKSTMDVGLRDLWWSQRFFNQYFVDFFAGGEQVFFLAVKFLALRLFKSLTRRISFAHCHFGDIYPVSRSIVDNLNRNSLDSNFFCVNSSEYEMRNPLDNHKKELTDKPMRGSFRYFLTVVPTEYTFLPANRINTIHLSVMEHFHKITAVVSFSYTLSLIMFRIEQNRVDFHQFLTRVCAIVGGVLTMLGIMGLLAFELLNKMNSTPLL</sequence>
<organism evidence="1 2">
    <name type="scientific">Peronosclerospora sorghi</name>
    <dbReference type="NCBI Taxonomy" id="230839"/>
    <lineage>
        <taxon>Eukaryota</taxon>
        <taxon>Sar</taxon>
        <taxon>Stramenopiles</taxon>
        <taxon>Oomycota</taxon>
        <taxon>Peronosporomycetes</taxon>
        <taxon>Peronosporales</taxon>
        <taxon>Peronosporaceae</taxon>
        <taxon>Peronosclerospora</taxon>
    </lineage>
</organism>
<evidence type="ECO:0000313" key="2">
    <source>
        <dbReference type="Proteomes" id="UP001163321"/>
    </source>
</evidence>
<proteinExistence type="predicted"/>
<gene>
    <name evidence="1" type="ORF">PsorP6_006027</name>
</gene>